<comment type="subcellular location">
    <subcellularLocation>
        <location evidence="1">Cell membrane</location>
        <topology evidence="1">Multi-pass membrane protein</topology>
    </subcellularLocation>
</comment>
<evidence type="ECO:0000313" key="7">
    <source>
        <dbReference type="EMBL" id="SNR77131.1"/>
    </source>
</evidence>
<dbReference type="OrthoDB" id="5751261at2"/>
<organism evidence="7 8">
    <name type="scientific">Dokdonia pacifica</name>
    <dbReference type="NCBI Taxonomy" id="1627892"/>
    <lineage>
        <taxon>Bacteria</taxon>
        <taxon>Pseudomonadati</taxon>
        <taxon>Bacteroidota</taxon>
        <taxon>Flavobacteriia</taxon>
        <taxon>Flavobacteriales</taxon>
        <taxon>Flavobacteriaceae</taxon>
        <taxon>Dokdonia</taxon>
    </lineage>
</organism>
<name>A0A238Z2F6_9FLAO</name>
<evidence type="ECO:0000256" key="4">
    <source>
        <dbReference type="ARBA" id="ARBA00022989"/>
    </source>
</evidence>
<feature type="transmembrane region" description="Helical" evidence="6">
    <location>
        <begin position="375"/>
        <end position="394"/>
    </location>
</feature>
<protein>
    <submittedName>
        <fullName evidence="7">Membrane protein involved in the export of O-antigen and teichoic acid</fullName>
    </submittedName>
</protein>
<feature type="transmembrane region" description="Helical" evidence="6">
    <location>
        <begin position="125"/>
        <end position="146"/>
    </location>
</feature>
<dbReference type="PANTHER" id="PTHR30250:SF26">
    <property type="entry name" value="PSMA PROTEIN"/>
    <property type="match status" value="1"/>
</dbReference>
<dbReference type="Proteomes" id="UP000198379">
    <property type="component" value="Unassembled WGS sequence"/>
</dbReference>
<feature type="transmembrane region" description="Helical" evidence="6">
    <location>
        <begin position="12"/>
        <end position="34"/>
    </location>
</feature>
<dbReference type="InterPro" id="IPR050833">
    <property type="entry name" value="Poly_Biosynth_Transport"/>
</dbReference>
<dbReference type="EMBL" id="FZNY01000002">
    <property type="protein sequence ID" value="SNR77131.1"/>
    <property type="molecule type" value="Genomic_DNA"/>
</dbReference>
<dbReference type="PANTHER" id="PTHR30250">
    <property type="entry name" value="PST FAMILY PREDICTED COLANIC ACID TRANSPORTER"/>
    <property type="match status" value="1"/>
</dbReference>
<keyword evidence="5 6" id="KW-0472">Membrane</keyword>
<feature type="transmembrane region" description="Helical" evidence="6">
    <location>
        <begin position="340"/>
        <end position="363"/>
    </location>
</feature>
<accession>A0A238Z2F6</accession>
<keyword evidence="4 6" id="KW-1133">Transmembrane helix</keyword>
<feature type="transmembrane region" description="Helical" evidence="6">
    <location>
        <begin position="431"/>
        <end position="453"/>
    </location>
</feature>
<feature type="transmembrane region" description="Helical" evidence="6">
    <location>
        <begin position="400"/>
        <end position="419"/>
    </location>
</feature>
<feature type="transmembrane region" description="Helical" evidence="6">
    <location>
        <begin position="40"/>
        <end position="61"/>
    </location>
</feature>
<feature type="transmembrane region" description="Helical" evidence="6">
    <location>
        <begin position="224"/>
        <end position="240"/>
    </location>
</feature>
<evidence type="ECO:0000313" key="8">
    <source>
        <dbReference type="Proteomes" id="UP000198379"/>
    </source>
</evidence>
<dbReference type="AlphaFoldDB" id="A0A238Z2F6"/>
<evidence type="ECO:0000256" key="6">
    <source>
        <dbReference type="SAM" id="Phobius"/>
    </source>
</evidence>
<feature type="transmembrane region" description="Helical" evidence="6">
    <location>
        <begin position="81"/>
        <end position="105"/>
    </location>
</feature>
<dbReference type="Pfam" id="PF01943">
    <property type="entry name" value="Polysacc_synt"/>
    <property type="match status" value="1"/>
</dbReference>
<evidence type="ECO:0000256" key="2">
    <source>
        <dbReference type="ARBA" id="ARBA00022475"/>
    </source>
</evidence>
<feature type="transmembrane region" description="Helical" evidence="6">
    <location>
        <begin position="313"/>
        <end position="334"/>
    </location>
</feature>
<evidence type="ECO:0000256" key="5">
    <source>
        <dbReference type="ARBA" id="ARBA00023136"/>
    </source>
</evidence>
<gene>
    <name evidence="7" type="ORF">SAMN06265376_102529</name>
</gene>
<dbReference type="GO" id="GO:0005886">
    <property type="term" value="C:plasma membrane"/>
    <property type="evidence" value="ECO:0007669"/>
    <property type="project" value="UniProtKB-SubCell"/>
</dbReference>
<evidence type="ECO:0000256" key="3">
    <source>
        <dbReference type="ARBA" id="ARBA00022692"/>
    </source>
</evidence>
<sequence>MSQIKKAALLSYINLGISNIVGIVLTPFIVKMLGDSEYGLFALIGAFVGYLSILDLGLTNAIVRFVAQYRAQQDEKGQENFLAVSLILYSIISLVVVVFGMIMYLNVETLFGDTLTLDQMSKAKMMLLLFIFNIAITLPGGAFTGICNGYEHFVFPRVLTICKYVIRALLVIAILYKGADALGLVILDSALNVLFIVTTIYYVFTKLKVRIKLHRFDHRFLKEIFSYSIWIFVFGMVYQFQWRTGQVILGATTNTVVVAIYAVGVTLGLYFLTFGNVINGLVLPKAVKSIYKNDTTALLTAEMIRISRITMIVLFYILGGFLILGQEFIVLWVGETYKDAWLVALLIMIAYVMPISQGYAHAILEAKKLMRFKSLSSLILTIIGIGIGGYLSTIYGLKGIIYGIFGALMILQIMVVFYYQIKLGLDMKQYFTKALFPYLLLFIPVCVITYYAVHFIGNGWGFFILKGIVFTLLFVIGMYVLLSKTERTSLMGIFLGMLSRKRTKSIHPLKKMSSHEN</sequence>
<evidence type="ECO:0000256" key="1">
    <source>
        <dbReference type="ARBA" id="ARBA00004651"/>
    </source>
</evidence>
<keyword evidence="2" id="KW-1003">Cell membrane</keyword>
<proteinExistence type="predicted"/>
<feature type="transmembrane region" description="Helical" evidence="6">
    <location>
        <begin position="182"/>
        <end position="204"/>
    </location>
</feature>
<dbReference type="InterPro" id="IPR002797">
    <property type="entry name" value="Polysacc_synth"/>
</dbReference>
<reference evidence="7 8" key="1">
    <citation type="submission" date="2017-06" db="EMBL/GenBank/DDBJ databases">
        <authorList>
            <person name="Kim H.J."/>
            <person name="Triplett B.A."/>
        </authorList>
    </citation>
    <scope>NUCLEOTIDE SEQUENCE [LARGE SCALE GENOMIC DNA]</scope>
    <source>
        <strain evidence="7 8">DSM 25597</strain>
    </source>
</reference>
<keyword evidence="3 6" id="KW-0812">Transmembrane</keyword>
<keyword evidence="8" id="KW-1185">Reference proteome</keyword>
<feature type="transmembrane region" description="Helical" evidence="6">
    <location>
        <begin position="459"/>
        <end position="482"/>
    </location>
</feature>
<feature type="transmembrane region" description="Helical" evidence="6">
    <location>
        <begin position="260"/>
        <end position="283"/>
    </location>
</feature>
<dbReference type="RefSeq" id="WP_089371266.1">
    <property type="nucleotide sequence ID" value="NZ_BMEP01000001.1"/>
</dbReference>
<feature type="transmembrane region" description="Helical" evidence="6">
    <location>
        <begin position="158"/>
        <end position="176"/>
    </location>
</feature>